<reference evidence="3" key="1">
    <citation type="journal article" date="2019" name="Int. J. Syst. Evol. Microbiol.">
        <title>The Global Catalogue of Microorganisms (GCM) 10K type strain sequencing project: providing services to taxonomists for standard genome sequencing and annotation.</title>
        <authorList>
            <consortium name="The Broad Institute Genomics Platform"/>
            <consortium name="The Broad Institute Genome Sequencing Center for Infectious Disease"/>
            <person name="Wu L."/>
            <person name="Ma J."/>
        </authorList>
    </citation>
    <scope>NUCLEOTIDE SEQUENCE [LARGE SCALE GENOMIC DNA]</scope>
    <source>
        <strain evidence="3">JCM 16923</strain>
    </source>
</reference>
<comment type="caution">
    <text evidence="2">The sequence shown here is derived from an EMBL/GenBank/DDBJ whole genome shotgun (WGS) entry which is preliminary data.</text>
</comment>
<name>A0ABP7NHD7_9ACTN</name>
<keyword evidence="3" id="KW-1185">Reference proteome</keyword>
<sequence length="101" mass="10684">MLAEQRPTLALGHASPDPELDTIVQRIGSALELNWAVTADGGRLSLGGAADEEIVGVCPPTPGLRHPCEASFRISTGQRGQSHCSTQPFKPIDTPRRSGRA</sequence>
<evidence type="ECO:0000256" key="1">
    <source>
        <dbReference type="SAM" id="MobiDB-lite"/>
    </source>
</evidence>
<feature type="region of interest" description="Disordered" evidence="1">
    <location>
        <begin position="75"/>
        <end position="101"/>
    </location>
</feature>
<evidence type="ECO:0000313" key="3">
    <source>
        <dbReference type="Proteomes" id="UP001418444"/>
    </source>
</evidence>
<gene>
    <name evidence="2" type="ORF">GCM10022231_00130</name>
</gene>
<dbReference type="Proteomes" id="UP001418444">
    <property type="component" value="Unassembled WGS sequence"/>
</dbReference>
<dbReference type="EMBL" id="BAAAZW010000001">
    <property type="protein sequence ID" value="GAA3947288.1"/>
    <property type="molecule type" value="Genomic_DNA"/>
</dbReference>
<feature type="compositionally biased region" description="Polar residues" evidence="1">
    <location>
        <begin position="75"/>
        <end position="88"/>
    </location>
</feature>
<accession>A0ABP7NHD7</accession>
<proteinExistence type="predicted"/>
<evidence type="ECO:0000313" key="2">
    <source>
        <dbReference type="EMBL" id="GAA3947288.1"/>
    </source>
</evidence>
<organism evidence="2 3">
    <name type="scientific">Gordonia caeni</name>
    <dbReference type="NCBI Taxonomy" id="1007097"/>
    <lineage>
        <taxon>Bacteria</taxon>
        <taxon>Bacillati</taxon>
        <taxon>Actinomycetota</taxon>
        <taxon>Actinomycetes</taxon>
        <taxon>Mycobacteriales</taxon>
        <taxon>Gordoniaceae</taxon>
        <taxon>Gordonia</taxon>
    </lineage>
</organism>
<protein>
    <submittedName>
        <fullName evidence="2">Uncharacterized protein</fullName>
    </submittedName>
</protein>